<feature type="transmembrane region" description="Helical" evidence="1">
    <location>
        <begin position="70"/>
        <end position="88"/>
    </location>
</feature>
<evidence type="ECO:0000256" key="1">
    <source>
        <dbReference type="SAM" id="Phobius"/>
    </source>
</evidence>
<feature type="transmembrane region" description="Helical" evidence="1">
    <location>
        <begin position="439"/>
        <end position="457"/>
    </location>
</feature>
<dbReference type="KEGG" id="aco:Amico_0926"/>
<dbReference type="InterPro" id="IPR011853">
    <property type="entry name" value="TRAP_DctM-Dct_fused"/>
</dbReference>
<dbReference type="Proteomes" id="UP000002366">
    <property type="component" value="Chromosome"/>
</dbReference>
<keyword evidence="1" id="KW-1133">Transmembrane helix</keyword>
<dbReference type="STRING" id="572547.Amico_0926"/>
<evidence type="ECO:0000259" key="2">
    <source>
        <dbReference type="Pfam" id="PF06808"/>
    </source>
</evidence>
<gene>
    <name evidence="3" type="ordered locus">Amico_0926</name>
</gene>
<feature type="transmembrane region" description="Helical" evidence="1">
    <location>
        <begin position="365"/>
        <end position="385"/>
    </location>
</feature>
<name>D5EES3_AMICL</name>
<dbReference type="NCBIfam" id="TIGR02123">
    <property type="entry name" value="TRAP_fused"/>
    <property type="match status" value="1"/>
</dbReference>
<feature type="transmembrane region" description="Helical" evidence="1">
    <location>
        <begin position="100"/>
        <end position="119"/>
    </location>
</feature>
<feature type="transmembrane region" description="Helical" evidence="1">
    <location>
        <begin position="490"/>
        <end position="511"/>
    </location>
</feature>
<protein>
    <submittedName>
        <fullName evidence="3">TRAP transporter, 4TM/12TM fusion protein</fullName>
    </submittedName>
</protein>
<evidence type="ECO:0000313" key="3">
    <source>
        <dbReference type="EMBL" id="ADE57055.1"/>
    </source>
</evidence>
<feature type="transmembrane region" description="Helical" evidence="1">
    <location>
        <begin position="464"/>
        <end position="484"/>
    </location>
</feature>
<feature type="transmembrane region" description="Helical" evidence="1">
    <location>
        <begin position="39"/>
        <end position="58"/>
    </location>
</feature>
<feature type="transmembrane region" description="Helical" evidence="1">
    <location>
        <begin position="265"/>
        <end position="293"/>
    </location>
</feature>
<feature type="transmembrane region" description="Helical" evidence="1">
    <location>
        <begin position="299"/>
        <end position="320"/>
    </location>
</feature>
<feature type="transmembrane region" description="Helical" evidence="1">
    <location>
        <begin position="523"/>
        <end position="546"/>
    </location>
</feature>
<feature type="transmembrane region" description="Helical" evidence="1">
    <location>
        <begin position="174"/>
        <end position="196"/>
    </location>
</feature>
<feature type="transmembrane region" description="Helical" evidence="1">
    <location>
        <begin position="405"/>
        <end position="427"/>
    </location>
</feature>
<feature type="transmembrane region" description="Helical" evidence="1">
    <location>
        <begin position="125"/>
        <end position="153"/>
    </location>
</feature>
<feature type="transmembrane region" description="Helical" evidence="1">
    <location>
        <begin position="223"/>
        <end position="244"/>
    </location>
</feature>
<dbReference type="RefSeq" id="WP_013048318.1">
    <property type="nucleotide sequence ID" value="NC_014011.1"/>
</dbReference>
<organism evidence="3 4">
    <name type="scientific">Aminobacterium colombiense (strain DSM 12261 / ALA-1)</name>
    <dbReference type="NCBI Taxonomy" id="572547"/>
    <lineage>
        <taxon>Bacteria</taxon>
        <taxon>Thermotogati</taxon>
        <taxon>Synergistota</taxon>
        <taxon>Synergistia</taxon>
        <taxon>Synergistales</taxon>
        <taxon>Aminobacteriaceae</taxon>
        <taxon>Aminobacterium</taxon>
    </lineage>
</organism>
<keyword evidence="4" id="KW-1185">Reference proteome</keyword>
<dbReference type="PANTHER" id="PTHR43849:SF2">
    <property type="entry name" value="BLL3936 PROTEIN"/>
    <property type="match status" value="1"/>
</dbReference>
<dbReference type="HOGENOM" id="CLU_007041_3_1_0"/>
<dbReference type="AlphaFoldDB" id="D5EES3"/>
<feature type="transmembrane region" description="Helical" evidence="1">
    <location>
        <begin position="558"/>
        <end position="576"/>
    </location>
</feature>
<reference evidence="3 4" key="1">
    <citation type="journal article" date="2010" name="Stand. Genomic Sci.">
        <title>Complete genome sequence of Aminobacterium colombiense type strain (ALA-1).</title>
        <authorList>
            <person name="Chertkov O."/>
            <person name="Sikorski J."/>
            <person name="Brambilla E."/>
            <person name="Lapidus A."/>
            <person name="Copeland A."/>
            <person name="Glavina Del Rio T."/>
            <person name="Nolan M."/>
            <person name="Lucas S."/>
            <person name="Tice H."/>
            <person name="Cheng J.F."/>
            <person name="Han C."/>
            <person name="Detter J.C."/>
            <person name="Bruce D."/>
            <person name="Tapia R."/>
            <person name="Goodwin L."/>
            <person name="Pitluck S."/>
            <person name="Liolios K."/>
            <person name="Ivanova N."/>
            <person name="Mavromatis K."/>
            <person name="Ovchinnikova G."/>
            <person name="Pati A."/>
            <person name="Chen A."/>
            <person name="Palaniappan K."/>
            <person name="Land M."/>
            <person name="Hauser L."/>
            <person name="Chang Y.J."/>
            <person name="Jeffries C.D."/>
            <person name="Spring S."/>
            <person name="Rohde M."/>
            <person name="Goker M."/>
            <person name="Bristow J."/>
            <person name="Eisen J.A."/>
            <person name="Markowitz V."/>
            <person name="Hugenholtz P."/>
            <person name="Kyrpides N.C."/>
            <person name="Klenk H.P."/>
        </authorList>
    </citation>
    <scope>NUCLEOTIDE SEQUENCE [LARGE SCALE GENOMIC DNA]</scope>
    <source>
        <strain evidence="4">DSM 12261 / ALA-1</strain>
    </source>
</reference>
<dbReference type="Pfam" id="PF06808">
    <property type="entry name" value="DctM"/>
    <property type="match status" value="1"/>
</dbReference>
<dbReference type="EMBL" id="CP001997">
    <property type="protein sequence ID" value="ADE57055.1"/>
    <property type="molecule type" value="Genomic_DNA"/>
</dbReference>
<feature type="transmembrane region" description="Helical" evidence="1">
    <location>
        <begin position="12"/>
        <end position="32"/>
    </location>
</feature>
<feature type="domain" description="TRAP C4-dicarboxylate transport system permease DctM subunit" evidence="2">
    <location>
        <begin position="114"/>
        <end position="552"/>
    </location>
</feature>
<accession>D5EES3</accession>
<dbReference type="OrthoDB" id="464at2"/>
<dbReference type="eggNOG" id="COG4666">
    <property type="taxonomic scope" value="Bacteria"/>
</dbReference>
<keyword evidence="1" id="KW-0472">Membrane</keyword>
<feature type="transmembrane region" description="Helical" evidence="1">
    <location>
        <begin position="341"/>
        <end position="359"/>
    </location>
</feature>
<sequence>MRKLDGFVAKALYVYVLAMGFFHLYTAVFGTFEAFLQRAIHLTWVLPMAFVLYPLVPFKKDQLPDTTVPWYDWILAAASAAPGLYIMINYDQLMMRMQGVDELTTAQLILGTMLIVLLLEATRRIVGLPLVIVALVFTVYTYVCDASFLPSVLRGVPTEFDRIIEGMFLTDEGIFSSSLGVSATFVMIFLIFGGFLEKSGVGEYFMEFAQAFTGTAAGGPAKIAVVSSALFGSISGSAVANVYATGSFTIPLMKRIGYQPHFAGAVEAVASAGGQIMPPIMGAGAFVMAALLGVPFNKIMVAAILPSLFYYGAVLLMVHLTAVKDGLKGLPADELPSKKAVFKRLYMMSPVVLLVYMLLLGYTPMYGAIAGITLAWALSLINPTLRMGPKKVLEAIHDGSENIPIICTACASAGLVVGSVALSGIGFKFVSAVISIARGNSLLALILIALVSLILGMGLPTTSAYILGAALGVPALVKMGFLPIAAHLFVFYYAIVSNITPPVALAAYAAASIADSSPNKTGFAACKLGILAFIVPFAFCYDPGLILQGVLTENLTSLISGIGALTGIAFALTGYARGPLPLWHRTAFAISALAALYHHPLLSMASVVFTVFLFMLSKPKVVEVTC</sequence>
<proteinExistence type="predicted"/>
<dbReference type="PANTHER" id="PTHR43849">
    <property type="entry name" value="BLL3936 PROTEIN"/>
    <property type="match status" value="1"/>
</dbReference>
<feature type="transmembrane region" description="Helical" evidence="1">
    <location>
        <begin position="588"/>
        <end position="615"/>
    </location>
</feature>
<dbReference type="InterPro" id="IPR010656">
    <property type="entry name" value="DctM"/>
</dbReference>
<evidence type="ECO:0000313" key="4">
    <source>
        <dbReference type="Proteomes" id="UP000002366"/>
    </source>
</evidence>
<keyword evidence="1" id="KW-0812">Transmembrane</keyword>